<dbReference type="Proteomes" id="UP000243978">
    <property type="component" value="Unassembled WGS sequence"/>
</dbReference>
<accession>A0A2T6BDN2</accession>
<evidence type="ECO:0000313" key="1">
    <source>
        <dbReference type="EMBL" id="PTX54142.1"/>
    </source>
</evidence>
<organism evidence="1 2">
    <name type="scientific">Litoreibacter ponti</name>
    <dbReference type="NCBI Taxonomy" id="1510457"/>
    <lineage>
        <taxon>Bacteria</taxon>
        <taxon>Pseudomonadati</taxon>
        <taxon>Pseudomonadota</taxon>
        <taxon>Alphaproteobacteria</taxon>
        <taxon>Rhodobacterales</taxon>
        <taxon>Roseobacteraceae</taxon>
        <taxon>Litoreibacter</taxon>
    </lineage>
</organism>
<sequence length="87" mass="9750">MNALPLKSPDTLGTTLNDTLDDLIADHGLRPVLLGLLARIAKRTRPPDHKYERLDLLDDHMRADLGLPPAEPHKAKVDLHLLMRGLY</sequence>
<dbReference type="AlphaFoldDB" id="A0A2T6BDN2"/>
<dbReference type="OrthoDB" id="7961213at2"/>
<proteinExistence type="predicted"/>
<dbReference type="EMBL" id="QBKS01000002">
    <property type="protein sequence ID" value="PTX54142.1"/>
    <property type="molecule type" value="Genomic_DNA"/>
</dbReference>
<gene>
    <name evidence="1" type="ORF">C8N43_2949</name>
</gene>
<keyword evidence="2" id="KW-1185">Reference proteome</keyword>
<dbReference type="RefSeq" id="WP_107846503.1">
    <property type="nucleotide sequence ID" value="NZ_QBKS01000002.1"/>
</dbReference>
<evidence type="ECO:0008006" key="3">
    <source>
        <dbReference type="Google" id="ProtNLM"/>
    </source>
</evidence>
<name>A0A2T6BDN2_9RHOB</name>
<protein>
    <recommendedName>
        <fullName evidence="3">DUF1127 domain-containing protein</fullName>
    </recommendedName>
</protein>
<comment type="caution">
    <text evidence="1">The sequence shown here is derived from an EMBL/GenBank/DDBJ whole genome shotgun (WGS) entry which is preliminary data.</text>
</comment>
<reference evidence="1 2" key="1">
    <citation type="submission" date="2018-04" db="EMBL/GenBank/DDBJ databases">
        <title>Genomic Encyclopedia of Archaeal and Bacterial Type Strains, Phase II (KMG-II): from individual species to whole genera.</title>
        <authorList>
            <person name="Goeker M."/>
        </authorList>
    </citation>
    <scope>NUCLEOTIDE SEQUENCE [LARGE SCALE GENOMIC DNA]</scope>
    <source>
        <strain evidence="1 2">DSM 100977</strain>
    </source>
</reference>
<evidence type="ECO:0000313" key="2">
    <source>
        <dbReference type="Proteomes" id="UP000243978"/>
    </source>
</evidence>